<feature type="domain" description="Carbohydrate kinase PfkB" evidence="8">
    <location>
        <begin position="352"/>
        <end position="658"/>
    </location>
</feature>
<name>A0A9N9TDG0_DIABA</name>
<dbReference type="AlphaFoldDB" id="A0A9N9TDG0"/>
<dbReference type="InterPro" id="IPR029056">
    <property type="entry name" value="Ribokinase-like"/>
</dbReference>
<dbReference type="Gene3D" id="3.40.1190.20">
    <property type="match status" value="1"/>
</dbReference>
<keyword evidence="6" id="KW-0456">Lyase</keyword>
<evidence type="ECO:0000256" key="4">
    <source>
        <dbReference type="ARBA" id="ARBA00022801"/>
    </source>
</evidence>
<evidence type="ECO:0000256" key="3">
    <source>
        <dbReference type="ARBA" id="ARBA00022777"/>
    </source>
</evidence>
<gene>
    <name evidence="9" type="ORF">DIABBA_LOCUS12043</name>
</gene>
<dbReference type="InterPro" id="IPR002173">
    <property type="entry name" value="Carboh/pur_kinase_PfkB_CS"/>
</dbReference>
<evidence type="ECO:0000259" key="8">
    <source>
        <dbReference type="Pfam" id="PF00294"/>
    </source>
</evidence>
<dbReference type="InterPro" id="IPR022830">
    <property type="entry name" value="Indigdn_synthA-like"/>
</dbReference>
<evidence type="ECO:0000256" key="2">
    <source>
        <dbReference type="ARBA" id="ARBA00022723"/>
    </source>
</evidence>
<dbReference type="Pfam" id="PF04227">
    <property type="entry name" value="Indigoidine_A"/>
    <property type="match status" value="1"/>
</dbReference>
<dbReference type="PANTHER" id="PTHR42909">
    <property type="entry name" value="ZGC:136858"/>
    <property type="match status" value="1"/>
</dbReference>
<dbReference type="PANTHER" id="PTHR42909:SF1">
    <property type="entry name" value="CARBOHYDRATE KINASE PFKB DOMAIN-CONTAINING PROTEIN"/>
    <property type="match status" value="1"/>
</dbReference>
<keyword evidence="2" id="KW-0479">Metal-binding</keyword>
<dbReference type="GO" id="GO:0046872">
    <property type="term" value="F:metal ion binding"/>
    <property type="evidence" value="ECO:0007669"/>
    <property type="project" value="UniProtKB-KW"/>
</dbReference>
<keyword evidence="7" id="KW-0326">Glycosidase</keyword>
<dbReference type="HAMAP" id="MF_01876">
    <property type="entry name" value="PsiMP_glycosidase"/>
    <property type="match status" value="1"/>
</dbReference>
<dbReference type="Proteomes" id="UP001153709">
    <property type="component" value="Chromosome 8"/>
</dbReference>
<dbReference type="GO" id="GO:0006796">
    <property type="term" value="P:phosphate-containing compound metabolic process"/>
    <property type="evidence" value="ECO:0007669"/>
    <property type="project" value="UniProtKB-ARBA"/>
</dbReference>
<dbReference type="InterPro" id="IPR007342">
    <property type="entry name" value="PsuG"/>
</dbReference>
<sequence>MFLRRACFFINRTCGVFANRTVSQSCIQLSEELKNAFTNKLPVVALESTIITHGMPYPQNVECALQVEEVVRKQGAVPATIAIVNGKIKVGLSEKDINKLGDTKSSQPIKTSRRDLAYVMSNKKNGGTTVSGTLIVANKVNIPIFATGGIGGVHRDAENTFDISADLIELGRSSVAVISSGVKSILDIPKTLEVLETQGVFVATFGSSNDFPAFYARDSGIKVPYSVQNADEAARIIRSNRDINTKSGMLFGVPIPEEFAFDSDVINKVIEEALHEAKLNNIQGKLITPFLLSHIAKITEGKSLQSNIALIKNNAKVAAAIAAALAKLEQSQGEDKGTSIIGENIQRRPIIIGGSNMDCSAVLDTDNIQLDGRLYPSKFAYSPGGVGRNMCEAMDKLGYSPNFLTMIGNDFHGVQIKSSIPNTSKHCTKISQTKNTAQCIIVFDNKGSCKMLMGDMSIHKEITPDVILENEVYLKEAPLIIMDGNLTLETMNEILRIAVESNIPVFFEPTDSAIAELPFKSTYSKAIKFITPNINELYVIANLLNIPYTKSSRLEDIANLTERVVNYVDNVIVTMGHQGILIGRKGLATDSFQQKVTNEKFGARHYPTKEITNLVNVSGAGDCFASGFICALVSDKSEEICISVGFAAAELALFSESAVPKSMFDPSHESWSVPTKYTTII</sequence>
<dbReference type="GO" id="GO:0016301">
    <property type="term" value="F:kinase activity"/>
    <property type="evidence" value="ECO:0007669"/>
    <property type="project" value="UniProtKB-KW"/>
</dbReference>
<dbReference type="SUPFAM" id="SSF53613">
    <property type="entry name" value="Ribokinase-like"/>
    <property type="match status" value="1"/>
</dbReference>
<evidence type="ECO:0000313" key="9">
    <source>
        <dbReference type="EMBL" id="CAG9839264.1"/>
    </source>
</evidence>
<dbReference type="Pfam" id="PF00294">
    <property type="entry name" value="PfkB"/>
    <property type="match status" value="1"/>
</dbReference>
<reference evidence="9" key="1">
    <citation type="submission" date="2022-01" db="EMBL/GenBank/DDBJ databases">
        <authorList>
            <person name="King R."/>
        </authorList>
    </citation>
    <scope>NUCLEOTIDE SEQUENCE</scope>
</reference>
<keyword evidence="3" id="KW-0418">Kinase</keyword>
<keyword evidence="1" id="KW-0808">Transferase</keyword>
<dbReference type="GO" id="GO:0004730">
    <property type="term" value="F:pseudouridylate synthase activity"/>
    <property type="evidence" value="ECO:0007669"/>
    <property type="project" value="InterPro"/>
</dbReference>
<dbReference type="CDD" id="cd01941">
    <property type="entry name" value="YeiC_kinase_like"/>
    <property type="match status" value="1"/>
</dbReference>
<dbReference type="GO" id="GO:0005737">
    <property type="term" value="C:cytoplasm"/>
    <property type="evidence" value="ECO:0007669"/>
    <property type="project" value="TreeGrafter"/>
</dbReference>
<dbReference type="InterPro" id="IPR011611">
    <property type="entry name" value="PfkB_dom"/>
</dbReference>
<accession>A0A9N9TDG0</accession>
<evidence type="ECO:0000256" key="6">
    <source>
        <dbReference type="ARBA" id="ARBA00023239"/>
    </source>
</evidence>
<protein>
    <recommendedName>
        <fullName evidence="8">Carbohydrate kinase PfkB domain-containing protein</fullName>
    </recommendedName>
</protein>
<dbReference type="PROSITE" id="PS00584">
    <property type="entry name" value="PFKB_KINASES_2"/>
    <property type="match status" value="1"/>
</dbReference>
<evidence type="ECO:0000256" key="7">
    <source>
        <dbReference type="ARBA" id="ARBA00023295"/>
    </source>
</evidence>
<dbReference type="OrthoDB" id="198885at2759"/>
<proteinExistence type="inferred from homology"/>
<dbReference type="SUPFAM" id="SSF110581">
    <property type="entry name" value="Indigoidine synthase A-like"/>
    <property type="match status" value="1"/>
</dbReference>
<keyword evidence="5" id="KW-0464">Manganese</keyword>
<evidence type="ECO:0000313" key="10">
    <source>
        <dbReference type="Proteomes" id="UP001153709"/>
    </source>
</evidence>
<keyword evidence="10" id="KW-1185">Reference proteome</keyword>
<keyword evidence="4" id="KW-0378">Hydrolase</keyword>
<evidence type="ECO:0000256" key="5">
    <source>
        <dbReference type="ARBA" id="ARBA00023211"/>
    </source>
</evidence>
<dbReference type="GO" id="GO:0016798">
    <property type="term" value="F:hydrolase activity, acting on glycosyl bonds"/>
    <property type="evidence" value="ECO:0007669"/>
    <property type="project" value="UniProtKB-KW"/>
</dbReference>
<organism evidence="9 10">
    <name type="scientific">Diabrotica balteata</name>
    <name type="common">Banded cucumber beetle</name>
    <dbReference type="NCBI Taxonomy" id="107213"/>
    <lineage>
        <taxon>Eukaryota</taxon>
        <taxon>Metazoa</taxon>
        <taxon>Ecdysozoa</taxon>
        <taxon>Arthropoda</taxon>
        <taxon>Hexapoda</taxon>
        <taxon>Insecta</taxon>
        <taxon>Pterygota</taxon>
        <taxon>Neoptera</taxon>
        <taxon>Endopterygota</taxon>
        <taxon>Coleoptera</taxon>
        <taxon>Polyphaga</taxon>
        <taxon>Cucujiformia</taxon>
        <taxon>Chrysomeloidea</taxon>
        <taxon>Chrysomelidae</taxon>
        <taxon>Galerucinae</taxon>
        <taxon>Diabroticina</taxon>
        <taxon>Diabroticites</taxon>
        <taxon>Diabrotica</taxon>
    </lineage>
</organism>
<dbReference type="Gene3D" id="3.40.1790.10">
    <property type="entry name" value="Indigoidine synthase domain"/>
    <property type="match status" value="1"/>
</dbReference>
<evidence type="ECO:0000256" key="1">
    <source>
        <dbReference type="ARBA" id="ARBA00022679"/>
    </source>
</evidence>
<dbReference type="EMBL" id="OU898283">
    <property type="protein sequence ID" value="CAG9839264.1"/>
    <property type="molecule type" value="Genomic_DNA"/>
</dbReference>